<dbReference type="EMBL" id="FNRI01000001">
    <property type="protein sequence ID" value="SEA06741.1"/>
    <property type="molecule type" value="Genomic_DNA"/>
</dbReference>
<dbReference type="AlphaFoldDB" id="A0A1H3Y6K6"/>
<evidence type="ECO:0000313" key="1">
    <source>
        <dbReference type="EMBL" id="SEA06741.1"/>
    </source>
</evidence>
<keyword evidence="2" id="KW-1185">Reference proteome</keyword>
<proteinExistence type="predicted"/>
<name>A0A1H3Y6K6_9BACT</name>
<accession>A0A1H3Y6K6</accession>
<reference evidence="1 2" key="1">
    <citation type="submission" date="2016-10" db="EMBL/GenBank/DDBJ databases">
        <authorList>
            <person name="de Groot N.N."/>
        </authorList>
    </citation>
    <scope>NUCLEOTIDE SEQUENCE [LARGE SCALE GENOMIC DNA]</scope>
    <source>
        <strain evidence="1 2">DSM 25383</strain>
    </source>
</reference>
<dbReference type="RefSeq" id="WP_010259916.1">
    <property type="nucleotide sequence ID" value="NZ_CAEG01000004.1"/>
</dbReference>
<dbReference type="Proteomes" id="UP000183253">
    <property type="component" value="Unassembled WGS sequence"/>
</dbReference>
<gene>
    <name evidence="1" type="ORF">SAMN05444145_101448</name>
</gene>
<dbReference type="OrthoDB" id="1031347at2"/>
<evidence type="ECO:0000313" key="2">
    <source>
        <dbReference type="Proteomes" id="UP000183253"/>
    </source>
</evidence>
<organism evidence="1 2">
    <name type="scientific">Alistipes timonensis JC136</name>
    <dbReference type="NCBI Taxonomy" id="1033731"/>
    <lineage>
        <taxon>Bacteria</taxon>
        <taxon>Pseudomonadati</taxon>
        <taxon>Bacteroidota</taxon>
        <taxon>Bacteroidia</taxon>
        <taxon>Bacteroidales</taxon>
        <taxon>Rikenellaceae</taxon>
        <taxon>Alistipes</taxon>
    </lineage>
</organism>
<sequence length="494" mass="55600">MDEIRIKDLPSAKGQLDRFDQFEFIVDIPAAEASLKVSGADIKGVMSPKQHTHAVAEVTGLAGELEKKLDRKGGTVTGDLAVMGTAYMRSLRLEEFLEVPEFQYNRVETIVGDRWSAPGGGIVERVSDDKRSLVVKLEEGEIGTLRENDLCMGVFLNAAMDEPEGNTEDTDDSFDNRTYAGFTTCYFRLTKCLDRARYSEWEYELREGYPCRPQAAMSIVAFGNTTDKARQSSHYETRTYQRFLVGMDSWEIGLENIATQFGQLDNLIAHGLNMKGYSAYLKNIYLQGYLSDRLGDSWFDSASGNLQLYNRATGCGLSFRDGILRFGRINPAKPDAGTDLEGLLRSVADTLETLSRINSDEYVSPVKKSFLRERLQDIRMEYEQLRANAQFCISTLGVLMVNGKIRMVNGRQRNVRVLIGEWTPYEEAYLATVAALEKYTQVAPEFIPTGEDFGRIEAYYASRRQIAEVLDKASKSGGSELEYLRQNFKDITTN</sequence>
<protein>
    <submittedName>
        <fullName evidence="1">Uncharacterized protein</fullName>
    </submittedName>
</protein>